<protein>
    <recommendedName>
        <fullName evidence="6 11">Coproporphyrinogen III oxidase</fullName>
        <ecNumber evidence="5 11">1.3.3.15</ecNumber>
    </recommendedName>
</protein>
<organism evidence="13 14">
    <name type="scientific">Pseudogracilibacillus auburnensis</name>
    <dbReference type="NCBI Taxonomy" id="1494959"/>
    <lineage>
        <taxon>Bacteria</taxon>
        <taxon>Bacillati</taxon>
        <taxon>Bacillota</taxon>
        <taxon>Bacilli</taxon>
        <taxon>Bacillales</taxon>
        <taxon>Bacillaceae</taxon>
        <taxon>Pseudogracilibacillus</taxon>
    </lineage>
</organism>
<dbReference type="InterPro" id="IPR036188">
    <property type="entry name" value="FAD/NAD-bd_sf"/>
</dbReference>
<dbReference type="InterPro" id="IPR004572">
    <property type="entry name" value="Protoporphyrinogen_oxidase"/>
</dbReference>
<dbReference type="Gene3D" id="1.10.3110.10">
    <property type="entry name" value="protoporphyrinogen ix oxidase, domain 3"/>
    <property type="match status" value="1"/>
</dbReference>
<evidence type="ECO:0000256" key="7">
    <source>
        <dbReference type="ARBA" id="ARBA00022630"/>
    </source>
</evidence>
<comment type="subcellular location">
    <subcellularLocation>
        <location evidence="11">Cytoplasm</location>
    </subcellularLocation>
</comment>
<accession>A0A2V3VYG0</accession>
<dbReference type="GO" id="GO:0004729">
    <property type="term" value="F:oxygen-dependent protoporphyrinogen oxidase activity"/>
    <property type="evidence" value="ECO:0007669"/>
    <property type="project" value="UniProtKB-UniRule"/>
</dbReference>
<gene>
    <name evidence="13" type="ORF">DFR56_106116</name>
</gene>
<evidence type="ECO:0000256" key="11">
    <source>
        <dbReference type="RuleBase" id="RU364052"/>
    </source>
</evidence>
<dbReference type="EMBL" id="QJJQ01000006">
    <property type="protein sequence ID" value="PXW87047.1"/>
    <property type="molecule type" value="Genomic_DNA"/>
</dbReference>
<dbReference type="NCBIfam" id="TIGR00562">
    <property type="entry name" value="proto_IX_ox"/>
    <property type="match status" value="1"/>
</dbReference>
<dbReference type="PANTHER" id="PTHR42923:SF3">
    <property type="entry name" value="PROTOPORPHYRINOGEN OXIDASE"/>
    <property type="match status" value="1"/>
</dbReference>
<evidence type="ECO:0000313" key="14">
    <source>
        <dbReference type="Proteomes" id="UP000247978"/>
    </source>
</evidence>
<proteinExistence type="inferred from homology"/>
<dbReference type="InterPro" id="IPR050464">
    <property type="entry name" value="Zeta_carotene_desat/Oxidored"/>
</dbReference>
<evidence type="ECO:0000313" key="13">
    <source>
        <dbReference type="EMBL" id="PXW87047.1"/>
    </source>
</evidence>
<dbReference type="NCBIfam" id="NF008845">
    <property type="entry name" value="PRK11883.1-5"/>
    <property type="match status" value="1"/>
</dbReference>
<dbReference type="EC" id="1.3.3.15" evidence="5 11"/>
<dbReference type="UniPathway" id="UPA00252"/>
<dbReference type="InterPro" id="IPR002937">
    <property type="entry name" value="Amino_oxidase"/>
</dbReference>
<keyword evidence="7 11" id="KW-0285">Flavoprotein</keyword>
<dbReference type="GO" id="GO:0006783">
    <property type="term" value="P:heme biosynthetic process"/>
    <property type="evidence" value="ECO:0007669"/>
    <property type="project" value="UniProtKB-UniRule"/>
</dbReference>
<comment type="caution">
    <text evidence="13">The sequence shown here is derived from an EMBL/GenBank/DDBJ whole genome shotgun (WGS) entry which is preliminary data.</text>
</comment>
<feature type="domain" description="Amine oxidase" evidence="12">
    <location>
        <begin position="11"/>
        <end position="457"/>
    </location>
</feature>
<dbReference type="RefSeq" id="WP_110395281.1">
    <property type="nucleotide sequence ID" value="NZ_JBHUHB010000001.1"/>
</dbReference>
<comment type="function">
    <text evidence="11">Involved in coproporphyrin-dependent heme b biosynthesis. Catalyzes the oxidation of coproporphyrinogen III to coproporphyrin III.</text>
</comment>
<comment type="catalytic activity">
    <reaction evidence="1">
        <text>coproporphyrinogen III + 3 O2 = coproporphyrin III + 3 H2O2</text>
        <dbReference type="Rhea" id="RHEA:43436"/>
        <dbReference type="ChEBI" id="CHEBI:15379"/>
        <dbReference type="ChEBI" id="CHEBI:16240"/>
        <dbReference type="ChEBI" id="CHEBI:57309"/>
        <dbReference type="ChEBI" id="CHEBI:131725"/>
        <dbReference type="EC" id="1.3.3.15"/>
    </reaction>
    <physiologicalReaction direction="left-to-right" evidence="1">
        <dbReference type="Rhea" id="RHEA:43437"/>
    </physiologicalReaction>
</comment>
<evidence type="ECO:0000256" key="10">
    <source>
        <dbReference type="ARBA" id="ARBA00023133"/>
    </source>
</evidence>
<dbReference type="Gene3D" id="3.90.660.20">
    <property type="entry name" value="Protoporphyrinogen oxidase, mitochondrial, domain 2"/>
    <property type="match status" value="1"/>
</dbReference>
<evidence type="ECO:0000256" key="2">
    <source>
        <dbReference type="ARBA" id="ARBA00001974"/>
    </source>
</evidence>
<name>A0A2V3VYG0_9BACI</name>
<evidence type="ECO:0000256" key="9">
    <source>
        <dbReference type="ARBA" id="ARBA00023002"/>
    </source>
</evidence>
<evidence type="ECO:0000256" key="6">
    <source>
        <dbReference type="ARBA" id="ARBA00019046"/>
    </source>
</evidence>
<dbReference type="SUPFAM" id="SSF54373">
    <property type="entry name" value="FAD-linked reductases, C-terminal domain"/>
    <property type="match status" value="1"/>
</dbReference>
<evidence type="ECO:0000256" key="8">
    <source>
        <dbReference type="ARBA" id="ARBA00022827"/>
    </source>
</evidence>
<dbReference type="SUPFAM" id="SSF51905">
    <property type="entry name" value="FAD/NAD(P)-binding domain"/>
    <property type="match status" value="1"/>
</dbReference>
<dbReference type="Proteomes" id="UP000247978">
    <property type="component" value="Unassembled WGS sequence"/>
</dbReference>
<evidence type="ECO:0000256" key="4">
    <source>
        <dbReference type="ARBA" id="ARBA00008310"/>
    </source>
</evidence>
<keyword evidence="10 11" id="KW-0350">Heme biosynthesis</keyword>
<keyword evidence="14" id="KW-1185">Reference proteome</keyword>
<reference evidence="13 14" key="1">
    <citation type="submission" date="2018-05" db="EMBL/GenBank/DDBJ databases">
        <title>Genomic Encyclopedia of Type Strains, Phase IV (KMG-IV): sequencing the most valuable type-strain genomes for metagenomic binning, comparative biology and taxonomic classification.</title>
        <authorList>
            <person name="Goeker M."/>
        </authorList>
    </citation>
    <scope>NUCLEOTIDE SEQUENCE [LARGE SCALE GENOMIC DNA]</scope>
    <source>
        <strain evidence="13 14">DSM 28556</strain>
    </source>
</reference>
<evidence type="ECO:0000256" key="5">
    <source>
        <dbReference type="ARBA" id="ARBA00012402"/>
    </source>
</evidence>
<dbReference type="AlphaFoldDB" id="A0A2V3VYG0"/>
<keyword evidence="11" id="KW-0963">Cytoplasm</keyword>
<sequence>MKNILIIGGGITGLTSAFYLQQKIKDKKLPYNVKLVEATNRLGGKIATVHQDGFTIERGPDSFLSRKTPAVTLIDKLGLQDQLVRNASGQAHILVGKKLHKIPPGSFMGIPIEARPFLFSGLFGVKGKVRASLDYVVPKGKAQDDQSLGLFFRRRFGDELVENLIEPLLSGIYSGDMDEMSLMATFPNFYHLEQKYGSLIKGLQKTMPKRPKTKEKQPGIFYALRGGFESLVVELEKQIGKDVISLSTAVDHIEKKENVYHVLLSDGTVYRADAIIVATPHQTLRKIFSQHDMFKTVDEIPNTSVANVALAYDQKAVKKELDGTGFVVSRNSNYRITACTWTHRKWPHTTPNGKVLLRSYVGGPNDPEAVHLTDEELVQVVLKDLNKTMKITGEPLFNIVTRFKNQMPQYTVGHKERIKTWRSYMAEQLPGVFLTGASYEGVGVPDCIEQGEKAVSDLVQFISDKSDEEAND</sequence>
<evidence type="ECO:0000256" key="1">
    <source>
        <dbReference type="ARBA" id="ARBA00001755"/>
    </source>
</evidence>
<comment type="pathway">
    <text evidence="3 11">Porphyrin-containing compound metabolism; protoheme biosynthesis.</text>
</comment>
<evidence type="ECO:0000259" key="12">
    <source>
        <dbReference type="Pfam" id="PF01593"/>
    </source>
</evidence>
<comment type="similarity">
    <text evidence="4 11">Belongs to the protoporphyrinogen/coproporphyrinogen oxidase family. Coproporphyrinogen III oxidase subfamily.</text>
</comment>
<dbReference type="Gene3D" id="3.50.50.60">
    <property type="entry name" value="FAD/NAD(P)-binding domain"/>
    <property type="match status" value="1"/>
</dbReference>
<keyword evidence="8 11" id="KW-0274">FAD</keyword>
<keyword evidence="9 11" id="KW-0560">Oxidoreductase</keyword>
<dbReference type="OrthoDB" id="9805195at2"/>
<dbReference type="PANTHER" id="PTHR42923">
    <property type="entry name" value="PROTOPORPHYRINOGEN OXIDASE"/>
    <property type="match status" value="1"/>
</dbReference>
<comment type="cofactor">
    <cofactor evidence="2 11">
        <name>FAD</name>
        <dbReference type="ChEBI" id="CHEBI:57692"/>
    </cofactor>
</comment>
<evidence type="ECO:0000256" key="3">
    <source>
        <dbReference type="ARBA" id="ARBA00004744"/>
    </source>
</evidence>
<dbReference type="GO" id="GO:0005737">
    <property type="term" value="C:cytoplasm"/>
    <property type="evidence" value="ECO:0007669"/>
    <property type="project" value="UniProtKB-SubCell"/>
</dbReference>
<dbReference type="Pfam" id="PF01593">
    <property type="entry name" value="Amino_oxidase"/>
    <property type="match status" value="1"/>
</dbReference>